<evidence type="ECO:0000313" key="3">
    <source>
        <dbReference type="Proteomes" id="UP000031512"/>
    </source>
</evidence>
<evidence type="ECO:0000313" key="2">
    <source>
        <dbReference type="EMBL" id="EKX72293.1"/>
    </source>
</evidence>
<reference evidence="2 3" key="1">
    <citation type="journal article" date="2012" name="BMC Genomics">
        <title>Comparative genomic analysis and phylogenetic position of Theileria equi.</title>
        <authorList>
            <person name="Kappmeyer L.S."/>
            <person name="Thiagarajan M."/>
            <person name="Herndon D.R."/>
            <person name="Ramsay J.D."/>
            <person name="Caler E."/>
            <person name="Djikeng A."/>
            <person name="Gillespie J.J."/>
            <person name="Lau A.O."/>
            <person name="Roalson E.H."/>
            <person name="Silva J.C."/>
            <person name="Silva M.G."/>
            <person name="Suarez C.E."/>
            <person name="Ueti M.W."/>
            <person name="Nene V.M."/>
            <person name="Mealey R.H."/>
            <person name="Knowles D.P."/>
            <person name="Brayton K.A."/>
        </authorList>
    </citation>
    <scope>NUCLEOTIDE SEQUENCE [LARGE SCALE GENOMIC DNA]</scope>
    <source>
        <strain evidence="2 3">WA</strain>
    </source>
</reference>
<accession>L1LAY3</accession>
<dbReference type="Proteomes" id="UP000031512">
    <property type="component" value="Unassembled WGS sequence"/>
</dbReference>
<proteinExistence type="predicted"/>
<comment type="caution">
    <text evidence="2">The sequence shown here is derived from an EMBL/GenBank/DDBJ whole genome shotgun (WGS) entry which is preliminary data.</text>
</comment>
<dbReference type="AlphaFoldDB" id="L1LAY3"/>
<gene>
    <name evidence="2" type="ORF">BEWA_047580</name>
</gene>
<dbReference type="KEGG" id="beq:BEWA_047580"/>
<dbReference type="GeneID" id="15804065"/>
<feature type="compositionally biased region" description="Acidic residues" evidence="1">
    <location>
        <begin position="243"/>
        <end position="278"/>
    </location>
</feature>
<keyword evidence="3" id="KW-1185">Reference proteome</keyword>
<name>L1LAY3_THEEQ</name>
<feature type="region of interest" description="Disordered" evidence="1">
    <location>
        <begin position="207"/>
        <end position="292"/>
    </location>
</feature>
<dbReference type="RefSeq" id="XP_004831745.1">
    <property type="nucleotide sequence ID" value="XM_004831688.1"/>
</dbReference>
<organism evidence="2 3">
    <name type="scientific">Theileria equi strain WA</name>
    <dbReference type="NCBI Taxonomy" id="1537102"/>
    <lineage>
        <taxon>Eukaryota</taxon>
        <taxon>Sar</taxon>
        <taxon>Alveolata</taxon>
        <taxon>Apicomplexa</taxon>
        <taxon>Aconoidasida</taxon>
        <taxon>Piroplasmida</taxon>
        <taxon>Theileriidae</taxon>
        <taxon>Theileria</taxon>
    </lineage>
</organism>
<sequence length="330" mass="37396">MSDEKIKNLAVWYWDNDSNRNHPLLIEVEKSREYIYRYNNGGSDIQWSRLPKYSGPLTKQLAGKPLKKELDELNCYHNGAVTLNLTKSISTKNKQYCCRYHVEKKVTVGGGFVEVTDSGSKKIPFYKHSIVGNGLKLSKIKYYVGVNTDLPKKTIKSHALAFSTPIPNVKSVSALYSDDNQDPKLIYVDYDGKDGIKGWFERKGKNRHNWYKPENEPEKPPDEIKDSSSDEDFGKIKDLLNDIAEEDGGEEEDKREEEEAENGDDEEEEEEQDEDDYGEVPPTDKSSSKTKNILTKVASGVTPTVGAGGGAYAGWKLYTWFFLDVVVRLI</sequence>
<protein>
    <submittedName>
        <fullName evidence="2">Uncharacterized protein</fullName>
    </submittedName>
</protein>
<feature type="compositionally biased region" description="Basic and acidic residues" evidence="1">
    <location>
        <begin position="211"/>
        <end position="240"/>
    </location>
</feature>
<evidence type="ECO:0000256" key="1">
    <source>
        <dbReference type="SAM" id="MobiDB-lite"/>
    </source>
</evidence>
<dbReference type="EMBL" id="ACOU01000007">
    <property type="protein sequence ID" value="EKX72293.1"/>
    <property type="molecule type" value="Genomic_DNA"/>
</dbReference>
<dbReference type="VEuPathDB" id="PiroplasmaDB:BEWA_047580"/>